<dbReference type="InParanoid" id="Q54RY3"/>
<dbReference type="KEGG" id="ddi:DDB_G0282839"/>
<evidence type="ECO:0000256" key="1">
    <source>
        <dbReference type="SAM" id="MobiDB-lite"/>
    </source>
</evidence>
<dbReference type="OMA" id="VICITSM"/>
<sequence>MTYTKNEATDKLLYSYIGIRLLSYSFFFILNSYQTIIEGKSLVGQKANKKTTRFYIFLSMASFCGVRIVSTALFYREPEEWEVGSWAFFFFSIGTSIVFLTWVYILHFWLLIMYSFFVSEDVRLNRIKPIKWATNILVIAIVVYQTVICITSMLMDIKFGQAVGFLILLAIYCAMVIGFGMALLRSLQNHKKNTPFQHFQDMIFKTKVLITTVSLVFICTVIEEGIYQFAFEEFSTSTSVQSNFITYLIDTTQMIVVMYILANGKFSNYILFRKVKTTSFNSNEKSSLDSQGSKINTKKSYPSNYDHSGKSNELSIDLDITYSKNSIESNSIPNSNITIDNTGIELESQIIINNINNDNNEINQNNV</sequence>
<name>Q54RY3_DICDI</name>
<dbReference type="VEuPathDB" id="AmoebaDB:DDB_G0282839"/>
<keyword evidence="4" id="KW-1185">Reference proteome</keyword>
<reference evidence="3 4" key="1">
    <citation type="journal article" date="2005" name="Nature">
        <title>The genome of the social amoeba Dictyostelium discoideum.</title>
        <authorList>
            <consortium name="The Dictyostelium discoideum Sequencing Consortium"/>
            <person name="Eichinger L."/>
            <person name="Pachebat J.A."/>
            <person name="Glockner G."/>
            <person name="Rajandream M.A."/>
            <person name="Sucgang R."/>
            <person name="Berriman M."/>
            <person name="Song J."/>
            <person name="Olsen R."/>
            <person name="Szafranski K."/>
            <person name="Xu Q."/>
            <person name="Tunggal B."/>
            <person name="Kummerfeld S."/>
            <person name="Madera M."/>
            <person name="Konfortov B.A."/>
            <person name="Rivero F."/>
            <person name="Bankier A.T."/>
            <person name="Lehmann R."/>
            <person name="Hamlin N."/>
            <person name="Davies R."/>
            <person name="Gaudet P."/>
            <person name="Fey P."/>
            <person name="Pilcher K."/>
            <person name="Chen G."/>
            <person name="Saunders D."/>
            <person name="Sodergren E."/>
            <person name="Davis P."/>
            <person name="Kerhornou A."/>
            <person name="Nie X."/>
            <person name="Hall N."/>
            <person name="Anjard C."/>
            <person name="Hemphill L."/>
            <person name="Bason N."/>
            <person name="Farbrother P."/>
            <person name="Desany B."/>
            <person name="Just E."/>
            <person name="Morio T."/>
            <person name="Rost R."/>
            <person name="Churcher C."/>
            <person name="Cooper J."/>
            <person name="Haydock S."/>
            <person name="van Driessche N."/>
            <person name="Cronin A."/>
            <person name="Goodhead I."/>
            <person name="Muzny D."/>
            <person name="Mourier T."/>
            <person name="Pain A."/>
            <person name="Lu M."/>
            <person name="Harper D."/>
            <person name="Lindsay R."/>
            <person name="Hauser H."/>
            <person name="James K."/>
            <person name="Quiles M."/>
            <person name="Madan Babu M."/>
            <person name="Saito T."/>
            <person name="Buchrieser C."/>
            <person name="Wardroper A."/>
            <person name="Felder M."/>
            <person name="Thangavelu M."/>
            <person name="Johnson D."/>
            <person name="Knights A."/>
            <person name="Loulseged H."/>
            <person name="Mungall K."/>
            <person name="Oliver K."/>
            <person name="Price C."/>
            <person name="Quail M.A."/>
            <person name="Urushihara H."/>
            <person name="Hernandez J."/>
            <person name="Rabbinowitsch E."/>
            <person name="Steffen D."/>
            <person name="Sanders M."/>
            <person name="Ma J."/>
            <person name="Kohara Y."/>
            <person name="Sharp S."/>
            <person name="Simmonds M."/>
            <person name="Spiegler S."/>
            <person name="Tivey A."/>
            <person name="Sugano S."/>
            <person name="White B."/>
            <person name="Walker D."/>
            <person name="Woodward J."/>
            <person name="Winckler T."/>
            <person name="Tanaka Y."/>
            <person name="Shaulsky G."/>
            <person name="Schleicher M."/>
            <person name="Weinstock G."/>
            <person name="Rosenthal A."/>
            <person name="Cox E.C."/>
            <person name="Chisholm R.L."/>
            <person name="Gibbs R."/>
            <person name="Loomis W.F."/>
            <person name="Platzer M."/>
            <person name="Kay R.R."/>
            <person name="Williams J."/>
            <person name="Dear P.H."/>
            <person name="Noegel A.A."/>
            <person name="Barrell B."/>
            <person name="Kuspa A."/>
        </authorList>
    </citation>
    <scope>NUCLEOTIDE SEQUENCE [LARGE SCALE GENOMIC DNA]</scope>
    <source>
        <strain evidence="3 4">AX4</strain>
    </source>
</reference>
<dbReference type="FunCoup" id="Q54RY3">
    <property type="interactions" value="5"/>
</dbReference>
<dbReference type="PhylomeDB" id="Q54RY3"/>
<evidence type="ECO:0008006" key="5">
    <source>
        <dbReference type="Google" id="ProtNLM"/>
    </source>
</evidence>
<feature type="transmembrane region" description="Helical" evidence="2">
    <location>
        <begin position="87"/>
        <end position="112"/>
    </location>
</feature>
<proteinExistence type="predicted"/>
<evidence type="ECO:0000256" key="2">
    <source>
        <dbReference type="SAM" id="Phobius"/>
    </source>
</evidence>
<feature type="transmembrane region" description="Helical" evidence="2">
    <location>
        <begin position="208"/>
        <end position="229"/>
    </location>
</feature>
<protein>
    <recommendedName>
        <fullName evidence="5">THH1/TOM1/TOM3 domain-containing protein</fullName>
    </recommendedName>
</protein>
<dbReference type="PANTHER" id="PTHR31494:SF4">
    <property type="entry name" value="THH1_TOM1_TOM3 DOMAIN-CONTAINING PROTEIN-RELATED"/>
    <property type="match status" value="1"/>
</dbReference>
<dbReference type="GeneID" id="8623794"/>
<dbReference type="dictyBase" id="DDB_G0282839"/>
<evidence type="ECO:0000313" key="4">
    <source>
        <dbReference type="Proteomes" id="UP000002195"/>
    </source>
</evidence>
<keyword evidence="2" id="KW-0472">Membrane</keyword>
<feature type="transmembrane region" description="Helical" evidence="2">
    <location>
        <begin position="132"/>
        <end position="155"/>
    </location>
</feature>
<comment type="caution">
    <text evidence="3">The sequence shown here is derived from an EMBL/GenBank/DDBJ whole genome shotgun (WGS) entry which is preliminary data.</text>
</comment>
<accession>Q54RY3</accession>
<organism evidence="3 4">
    <name type="scientific">Dictyostelium discoideum</name>
    <name type="common">Social amoeba</name>
    <dbReference type="NCBI Taxonomy" id="44689"/>
    <lineage>
        <taxon>Eukaryota</taxon>
        <taxon>Amoebozoa</taxon>
        <taxon>Evosea</taxon>
        <taxon>Eumycetozoa</taxon>
        <taxon>Dictyostelia</taxon>
        <taxon>Dictyosteliales</taxon>
        <taxon>Dictyosteliaceae</taxon>
        <taxon>Dictyostelium</taxon>
    </lineage>
</organism>
<dbReference type="EMBL" id="AAFI02000047">
    <property type="protein sequence ID" value="EAL65999.1"/>
    <property type="molecule type" value="Genomic_DNA"/>
</dbReference>
<feature type="transmembrane region" description="Helical" evidence="2">
    <location>
        <begin position="12"/>
        <end position="33"/>
    </location>
</feature>
<dbReference type="PANTHER" id="PTHR31494">
    <property type="entry name" value="THH1_TOM1_TOM3 DOMAIN-CONTAINING PROTEIN-RELATED-RELATED"/>
    <property type="match status" value="1"/>
</dbReference>
<feature type="transmembrane region" description="Helical" evidence="2">
    <location>
        <begin position="161"/>
        <end position="187"/>
    </location>
</feature>
<dbReference type="AlphaFoldDB" id="Q54RY3"/>
<evidence type="ECO:0000313" key="3">
    <source>
        <dbReference type="EMBL" id="EAL65999.1"/>
    </source>
</evidence>
<keyword evidence="2" id="KW-0812">Transmembrane</keyword>
<dbReference type="HOGENOM" id="CLU_822376_0_0_1"/>
<feature type="transmembrane region" description="Helical" evidence="2">
    <location>
        <begin position="54"/>
        <end position="75"/>
    </location>
</feature>
<dbReference type="SMR" id="Q54RY3"/>
<dbReference type="PaxDb" id="44689-DDB0204982"/>
<dbReference type="eggNOG" id="ENOG502RF2N">
    <property type="taxonomic scope" value="Eukaryota"/>
</dbReference>
<gene>
    <name evidence="3" type="ORF">DDB_G0282839</name>
</gene>
<dbReference type="RefSeq" id="XP_639354.1">
    <property type="nucleotide sequence ID" value="XM_634262.1"/>
</dbReference>
<keyword evidence="2" id="KW-1133">Transmembrane helix</keyword>
<feature type="region of interest" description="Disordered" evidence="1">
    <location>
        <begin position="282"/>
        <end position="308"/>
    </location>
</feature>
<dbReference type="Proteomes" id="UP000002195">
    <property type="component" value="Unassembled WGS sequence"/>
</dbReference>
<feature type="transmembrane region" description="Helical" evidence="2">
    <location>
        <begin position="244"/>
        <end position="262"/>
    </location>
</feature>